<dbReference type="RefSeq" id="WP_008609642.1">
    <property type="nucleotide sequence ID" value="NZ_AHTH01000030.1"/>
</dbReference>
<comment type="caution">
    <text evidence="2">The sequence shown here is derived from an EMBL/GenBank/DDBJ whole genome shotgun (WGS) entry which is preliminary data.</text>
</comment>
<gene>
    <name evidence="2" type="ORF">AJE_10019</name>
</gene>
<dbReference type="InterPro" id="IPR046342">
    <property type="entry name" value="CBS_dom_sf"/>
</dbReference>
<sequence>MKTLSLFNLDAVDQLIQPADFTETTLNSPALSVLSDFKHNQPTLIEGNTSASQALLMMQQEHSQLKLVVDADENMLGLIHIEQLSEQALLRQVMLGNSRDEIKVRDLMRPRERIKALAYQQLQNCTIADVVNTLQSNGEAFCLVVDRDNHQIRGVIHAQELARRLHMPLAIRQQPTFLRIFDSLTA</sequence>
<reference evidence="2 3" key="1">
    <citation type="journal article" date="2012" name="J. Bacteriol.">
        <title>Genome Sequence of Extracellular-Protease-Producing Alishewanella jeotgali Isolated from Traditional Korean Fermented Seafood.</title>
        <authorList>
            <person name="Jung J."/>
            <person name="Chun J."/>
            <person name="Park W."/>
        </authorList>
    </citation>
    <scope>NUCLEOTIDE SEQUENCE [LARGE SCALE GENOMIC DNA]</scope>
    <source>
        <strain evidence="2 3">KCTC 22429</strain>
    </source>
</reference>
<dbReference type="Proteomes" id="UP000012046">
    <property type="component" value="Unassembled WGS sequence"/>
</dbReference>
<dbReference type="EMBL" id="AHTH01000030">
    <property type="protein sequence ID" value="EHR40783.1"/>
    <property type="molecule type" value="Genomic_DNA"/>
</dbReference>
<evidence type="ECO:0000313" key="2">
    <source>
        <dbReference type="EMBL" id="EHR40783.1"/>
    </source>
</evidence>
<dbReference type="InterPro" id="IPR000644">
    <property type="entry name" value="CBS_dom"/>
</dbReference>
<dbReference type="eggNOG" id="COG1253">
    <property type="taxonomic scope" value="Bacteria"/>
</dbReference>
<dbReference type="SUPFAM" id="SSF54631">
    <property type="entry name" value="CBS-domain pair"/>
    <property type="match status" value="1"/>
</dbReference>
<dbReference type="Gene3D" id="3.10.580.10">
    <property type="entry name" value="CBS-domain"/>
    <property type="match status" value="2"/>
</dbReference>
<dbReference type="STRING" id="1129374.AJE_10019"/>
<dbReference type="PATRIC" id="fig|1129374.4.peg.1996"/>
<dbReference type="Pfam" id="PF00571">
    <property type="entry name" value="CBS"/>
    <property type="match status" value="1"/>
</dbReference>
<evidence type="ECO:0000313" key="3">
    <source>
        <dbReference type="Proteomes" id="UP000012046"/>
    </source>
</evidence>
<accession>H3ZF65</accession>
<feature type="domain" description="CBS" evidence="1">
    <location>
        <begin position="39"/>
        <end position="84"/>
    </location>
</feature>
<protein>
    <submittedName>
        <fullName evidence="2">CBS domain-containing protein</fullName>
    </submittedName>
</protein>
<proteinExistence type="predicted"/>
<dbReference type="AlphaFoldDB" id="H3ZF65"/>
<keyword evidence="3" id="KW-1185">Reference proteome</keyword>
<organism evidence="2 3">
    <name type="scientific">Alishewanella jeotgali KCTC 22429</name>
    <dbReference type="NCBI Taxonomy" id="1129374"/>
    <lineage>
        <taxon>Bacteria</taxon>
        <taxon>Pseudomonadati</taxon>
        <taxon>Pseudomonadota</taxon>
        <taxon>Gammaproteobacteria</taxon>
        <taxon>Alteromonadales</taxon>
        <taxon>Alteromonadaceae</taxon>
        <taxon>Alishewanella</taxon>
    </lineage>
</organism>
<evidence type="ECO:0000259" key="1">
    <source>
        <dbReference type="Pfam" id="PF00571"/>
    </source>
</evidence>
<name>H3ZF65_9ALTE</name>